<dbReference type="EMBL" id="JANBUM010000171">
    <property type="protein sequence ID" value="KAJ2782584.1"/>
    <property type="molecule type" value="Genomic_DNA"/>
</dbReference>
<dbReference type="InterPro" id="IPR012677">
    <property type="entry name" value="Nucleotide-bd_a/b_plait_sf"/>
</dbReference>
<dbReference type="Pfam" id="PF01490">
    <property type="entry name" value="Aa_trans"/>
    <property type="match status" value="1"/>
</dbReference>
<evidence type="ECO:0000256" key="10">
    <source>
        <dbReference type="SAM" id="MobiDB-lite"/>
    </source>
</evidence>
<reference evidence="14" key="1">
    <citation type="submission" date="2022-07" db="EMBL/GenBank/DDBJ databases">
        <title>Phylogenomic reconstructions and comparative analyses of Kickxellomycotina fungi.</title>
        <authorList>
            <person name="Reynolds N.K."/>
            <person name="Stajich J.E."/>
            <person name="Barry K."/>
            <person name="Grigoriev I.V."/>
            <person name="Crous P."/>
            <person name="Smith M.E."/>
        </authorList>
    </citation>
    <scope>NUCLEOTIDE SEQUENCE</scope>
    <source>
        <strain evidence="14">BCRC 34489</strain>
    </source>
</reference>
<evidence type="ECO:0000256" key="1">
    <source>
        <dbReference type="ARBA" id="ARBA00004128"/>
    </source>
</evidence>
<feature type="transmembrane region" description="Helical" evidence="11">
    <location>
        <begin position="265"/>
        <end position="283"/>
    </location>
</feature>
<feature type="domain" description="SAP" evidence="13">
    <location>
        <begin position="286"/>
        <end position="320"/>
    </location>
</feature>
<evidence type="ECO:0000256" key="6">
    <source>
        <dbReference type="ARBA" id="ARBA00022970"/>
    </source>
</evidence>
<dbReference type="PROSITE" id="PS50800">
    <property type="entry name" value="SAP"/>
    <property type="match status" value="1"/>
</dbReference>
<dbReference type="Gene3D" id="3.30.70.330">
    <property type="match status" value="1"/>
</dbReference>
<feature type="transmembrane region" description="Helical" evidence="11">
    <location>
        <begin position="124"/>
        <end position="144"/>
    </location>
</feature>
<evidence type="ECO:0000313" key="15">
    <source>
        <dbReference type="Proteomes" id="UP001140172"/>
    </source>
</evidence>
<comment type="caution">
    <text evidence="14">The sequence shown here is derived from an EMBL/GenBank/DDBJ whole genome shotgun (WGS) entry which is preliminary data.</text>
</comment>
<comment type="similarity">
    <text evidence="2">Belongs to the amino acid/polyamine transporter 2 family.</text>
</comment>
<keyword evidence="7 11" id="KW-1133">Transmembrane helix</keyword>
<gene>
    <name evidence="14" type="ORF">GGI15_002866</name>
</gene>
<evidence type="ECO:0000256" key="2">
    <source>
        <dbReference type="ARBA" id="ARBA00008066"/>
    </source>
</evidence>
<keyword evidence="5 11" id="KW-0812">Transmembrane</keyword>
<evidence type="ECO:0000256" key="8">
    <source>
        <dbReference type="ARBA" id="ARBA00023136"/>
    </source>
</evidence>
<dbReference type="InterPro" id="IPR034257">
    <property type="entry name" value="Acinus_RRM"/>
</dbReference>
<dbReference type="AlphaFoldDB" id="A0A9W8LJ45"/>
<dbReference type="InterPro" id="IPR000504">
    <property type="entry name" value="RRM_dom"/>
</dbReference>
<evidence type="ECO:0000256" key="11">
    <source>
        <dbReference type="SAM" id="Phobius"/>
    </source>
</evidence>
<dbReference type="SMART" id="SM00513">
    <property type="entry name" value="SAP"/>
    <property type="match status" value="1"/>
</dbReference>
<evidence type="ECO:0000256" key="9">
    <source>
        <dbReference type="PROSITE-ProRule" id="PRU00176"/>
    </source>
</evidence>
<sequence length="652" mass="71491">MTTQDNADIRLPGADVLPAIRSRAQSFRESIASERFFEEDVEEPTGTVISSTTNLANTILGSGMLSMPNAMASLGLALGSLVIMFSAFTSGMGLYLLSRCARRTGGRDSSFFAVSKLTYPKAAVFFDAAIAIKCFGVSISYLIIFGDLMPEIVEAFGFEIPLLLSRSFWITFAIVALIPLAFQRRLDALKYTSMTALIAVVYLIAVVAIFYFSPTREPLPAGDVAFFKWSKGFFTHLPVFVFAFTCHQNIFSVYNELRDNSSKQVNGVIALSMGSACAAYQWIAILGELKVADLRKELTARNLPANGLKKDLVERLEEALRLTGDSAPATPDQTTEEISPPVPATSDNDIVPDESNEAEETQKTNGDNENSLKRKSEDDGIDMNVDDFVDTEDKDVEPTSHQADASSLDNSGNSDLCALYLKNLERPLTAQKLEEFLNKYGKSDKVWLNSIKTRGYASFVSSTDAKTTFESINGTQFHPEHGKLLECGLITKARMEELINDEEANNDTVLTNDIVTVPVEGSNCGVAFQKPDAKNKGKNASKKQRTEKSQGQEQGQDAGKSSKIPEKTISIVAAAANAAAEDTRQTVDKASRRDSADSNPEPQNGRKQRNDRRESPLARSRNDTHIQWTKVTPSICFKFLSDSEIAERKLTG</sequence>
<dbReference type="GO" id="GO:0005302">
    <property type="term" value="F:L-tyrosine transmembrane transporter activity"/>
    <property type="evidence" value="ECO:0007669"/>
    <property type="project" value="TreeGrafter"/>
</dbReference>
<feature type="transmembrane region" description="Helical" evidence="11">
    <location>
        <begin position="233"/>
        <end position="253"/>
    </location>
</feature>
<comment type="subcellular location">
    <subcellularLocation>
        <location evidence="1">Vacuole membrane</location>
        <topology evidence="1">Multi-pass membrane protein</topology>
    </subcellularLocation>
</comment>
<feature type="compositionally biased region" description="Basic and acidic residues" evidence="10">
    <location>
        <begin position="611"/>
        <end position="624"/>
    </location>
</feature>
<keyword evidence="9" id="KW-0694">RNA-binding</keyword>
<evidence type="ECO:0000313" key="14">
    <source>
        <dbReference type="EMBL" id="KAJ2782584.1"/>
    </source>
</evidence>
<evidence type="ECO:0000259" key="12">
    <source>
        <dbReference type="PROSITE" id="PS50102"/>
    </source>
</evidence>
<dbReference type="InterPro" id="IPR036361">
    <property type="entry name" value="SAP_dom_sf"/>
</dbReference>
<feature type="compositionally biased region" description="Acidic residues" evidence="10">
    <location>
        <begin position="350"/>
        <end position="359"/>
    </location>
</feature>
<feature type="transmembrane region" description="Helical" evidence="11">
    <location>
        <begin position="70"/>
        <end position="97"/>
    </location>
</feature>
<dbReference type="CDD" id="cd12432">
    <property type="entry name" value="RRM_ACINU"/>
    <property type="match status" value="1"/>
</dbReference>
<dbReference type="GO" id="GO:0000329">
    <property type="term" value="C:fungal-type vacuole membrane"/>
    <property type="evidence" value="ECO:0007669"/>
    <property type="project" value="TreeGrafter"/>
</dbReference>
<dbReference type="PROSITE" id="PS50102">
    <property type="entry name" value="RRM"/>
    <property type="match status" value="1"/>
</dbReference>
<organism evidence="14 15">
    <name type="scientific">Coemansia interrupta</name>
    <dbReference type="NCBI Taxonomy" id="1126814"/>
    <lineage>
        <taxon>Eukaryota</taxon>
        <taxon>Fungi</taxon>
        <taxon>Fungi incertae sedis</taxon>
        <taxon>Zoopagomycota</taxon>
        <taxon>Kickxellomycotina</taxon>
        <taxon>Kickxellomycetes</taxon>
        <taxon>Kickxellales</taxon>
        <taxon>Kickxellaceae</taxon>
        <taxon>Coemansia</taxon>
    </lineage>
</organism>
<dbReference type="InterPro" id="IPR035979">
    <property type="entry name" value="RBD_domain_sf"/>
</dbReference>
<evidence type="ECO:0000256" key="5">
    <source>
        <dbReference type="ARBA" id="ARBA00022692"/>
    </source>
</evidence>
<keyword evidence="3" id="KW-0813">Transport</keyword>
<dbReference type="GO" id="GO:0015194">
    <property type="term" value="F:L-serine transmembrane transporter activity"/>
    <property type="evidence" value="ECO:0007669"/>
    <property type="project" value="TreeGrafter"/>
</dbReference>
<dbReference type="OrthoDB" id="438545at2759"/>
<dbReference type="InterPro" id="IPR003034">
    <property type="entry name" value="SAP_dom"/>
</dbReference>
<dbReference type="GO" id="GO:0003723">
    <property type="term" value="F:RNA binding"/>
    <property type="evidence" value="ECO:0007669"/>
    <property type="project" value="UniProtKB-UniRule"/>
</dbReference>
<dbReference type="InterPro" id="IPR013057">
    <property type="entry name" value="AA_transpt_TM"/>
</dbReference>
<feature type="transmembrane region" description="Helical" evidence="11">
    <location>
        <begin position="164"/>
        <end position="182"/>
    </location>
</feature>
<proteinExistence type="inferred from homology"/>
<evidence type="ECO:0000256" key="3">
    <source>
        <dbReference type="ARBA" id="ARBA00022448"/>
    </source>
</evidence>
<feature type="compositionally biased region" description="Basic and acidic residues" evidence="10">
    <location>
        <begin position="581"/>
        <end position="596"/>
    </location>
</feature>
<evidence type="ECO:0000256" key="4">
    <source>
        <dbReference type="ARBA" id="ARBA00022554"/>
    </source>
</evidence>
<evidence type="ECO:0000259" key="13">
    <source>
        <dbReference type="PROSITE" id="PS50800"/>
    </source>
</evidence>
<feature type="region of interest" description="Disordered" evidence="10">
    <location>
        <begin position="524"/>
        <end position="625"/>
    </location>
</feature>
<protein>
    <recommendedName>
        <fullName evidence="16">SAP domain-containing protein</fullName>
    </recommendedName>
</protein>
<dbReference type="GO" id="GO:0015189">
    <property type="term" value="F:L-lysine transmembrane transporter activity"/>
    <property type="evidence" value="ECO:0007669"/>
    <property type="project" value="TreeGrafter"/>
</dbReference>
<dbReference type="SUPFAM" id="SSF54928">
    <property type="entry name" value="RNA-binding domain, RBD"/>
    <property type="match status" value="1"/>
</dbReference>
<dbReference type="GO" id="GO:0005290">
    <property type="term" value="F:L-histidine transmembrane transporter activity"/>
    <property type="evidence" value="ECO:0007669"/>
    <property type="project" value="TreeGrafter"/>
</dbReference>
<dbReference type="SUPFAM" id="SSF68906">
    <property type="entry name" value="SAP domain"/>
    <property type="match status" value="1"/>
</dbReference>
<evidence type="ECO:0008006" key="16">
    <source>
        <dbReference type="Google" id="ProtNLM"/>
    </source>
</evidence>
<feature type="domain" description="RRM" evidence="12">
    <location>
        <begin position="417"/>
        <end position="492"/>
    </location>
</feature>
<dbReference type="PANTHER" id="PTHR22950">
    <property type="entry name" value="AMINO ACID TRANSPORTER"/>
    <property type="match status" value="1"/>
</dbReference>
<feature type="transmembrane region" description="Helical" evidence="11">
    <location>
        <begin position="194"/>
        <end position="213"/>
    </location>
</feature>
<keyword evidence="4" id="KW-0926">Vacuole</keyword>
<keyword evidence="8 11" id="KW-0472">Membrane</keyword>
<feature type="region of interest" description="Disordered" evidence="10">
    <location>
        <begin position="322"/>
        <end position="385"/>
    </location>
</feature>
<dbReference type="Gene3D" id="1.10.720.30">
    <property type="entry name" value="SAP domain"/>
    <property type="match status" value="1"/>
</dbReference>
<dbReference type="GO" id="GO:0061459">
    <property type="term" value="F:L-arginine transmembrane transporter activity"/>
    <property type="evidence" value="ECO:0007669"/>
    <property type="project" value="TreeGrafter"/>
</dbReference>
<dbReference type="GO" id="GO:0005313">
    <property type="term" value="F:L-glutamate transmembrane transporter activity"/>
    <property type="evidence" value="ECO:0007669"/>
    <property type="project" value="TreeGrafter"/>
</dbReference>
<dbReference type="PANTHER" id="PTHR22950:SF678">
    <property type="entry name" value="VACUOLAR AMINO ACID TRANSPORTER 5-RELATED"/>
    <property type="match status" value="1"/>
</dbReference>
<name>A0A9W8LJ45_9FUNG</name>
<dbReference type="Proteomes" id="UP001140172">
    <property type="component" value="Unassembled WGS sequence"/>
</dbReference>
<keyword evidence="15" id="KW-1185">Reference proteome</keyword>
<keyword evidence="6" id="KW-0029">Amino-acid transport</keyword>
<accession>A0A9W8LJ45</accession>
<evidence type="ECO:0000256" key="7">
    <source>
        <dbReference type="ARBA" id="ARBA00022989"/>
    </source>
</evidence>